<evidence type="ECO:0000256" key="1">
    <source>
        <dbReference type="ARBA" id="ARBA00004651"/>
    </source>
</evidence>
<keyword evidence="15" id="KW-1185">Reference proteome</keyword>
<organism evidence="14 15">
    <name type="scientific">Marinoscillum furvescens DSM 4134</name>
    <dbReference type="NCBI Taxonomy" id="1122208"/>
    <lineage>
        <taxon>Bacteria</taxon>
        <taxon>Pseudomonadati</taxon>
        <taxon>Bacteroidota</taxon>
        <taxon>Cytophagia</taxon>
        <taxon>Cytophagales</taxon>
        <taxon>Reichenbachiellaceae</taxon>
        <taxon>Marinoscillum</taxon>
    </lineage>
</organism>
<dbReference type="OrthoDB" id="9813411at2"/>
<dbReference type="InterPro" id="IPR040690">
    <property type="entry name" value="FtsX_ECD"/>
</dbReference>
<dbReference type="Pfam" id="PF02687">
    <property type="entry name" value="FtsX"/>
    <property type="match status" value="1"/>
</dbReference>
<evidence type="ECO:0000313" key="15">
    <source>
        <dbReference type="Proteomes" id="UP000256779"/>
    </source>
</evidence>
<evidence type="ECO:0000256" key="10">
    <source>
        <dbReference type="PIRNR" id="PIRNR003097"/>
    </source>
</evidence>
<evidence type="ECO:0000256" key="8">
    <source>
        <dbReference type="ARBA" id="ARBA00023136"/>
    </source>
</evidence>
<feature type="transmembrane region" description="Helical" evidence="11">
    <location>
        <begin position="224"/>
        <end position="245"/>
    </location>
</feature>
<evidence type="ECO:0000256" key="7">
    <source>
        <dbReference type="ARBA" id="ARBA00022989"/>
    </source>
</evidence>
<evidence type="ECO:0000259" key="12">
    <source>
        <dbReference type="Pfam" id="PF02687"/>
    </source>
</evidence>
<evidence type="ECO:0000256" key="5">
    <source>
        <dbReference type="ARBA" id="ARBA00022618"/>
    </source>
</evidence>
<dbReference type="InterPro" id="IPR004513">
    <property type="entry name" value="FtsX"/>
</dbReference>
<sequence length="296" mass="33312">MEQKTRKKRKLGSYPFVSVTFSITLALFVIGIFGLLALHANKLTTIIQENIELQVFLKKQVSSGEINRINRTIGAKPYVLQREGNPLVTLVTRDEAAEQFIKDTGEDFKEFLGDNPLRDVLVVNVKPEYQSTDSLQVIQQEIERMGGVYEVSYVKSLVESINKNLTKIGVVLIGFFLILLVVVVILINNTIKLALFSQRFLIRSMQLVGATSGFIRKPFLMRSVWYGLLAGVFASLLLVGVLSVANRKIEDLQQLQEIESLGILFVALILLGILVGFFSTYRAIKKYLTMSLDELY</sequence>
<keyword evidence="5 10" id="KW-0132">Cell division</keyword>
<dbReference type="Pfam" id="PF18075">
    <property type="entry name" value="FtsX_ECD"/>
    <property type="match status" value="1"/>
</dbReference>
<dbReference type="RefSeq" id="WP_115867347.1">
    <property type="nucleotide sequence ID" value="NZ_QREG01000004.1"/>
</dbReference>
<evidence type="ECO:0000256" key="3">
    <source>
        <dbReference type="ARBA" id="ARBA00021907"/>
    </source>
</evidence>
<dbReference type="GO" id="GO:0051301">
    <property type="term" value="P:cell division"/>
    <property type="evidence" value="ECO:0007669"/>
    <property type="project" value="UniProtKB-KW"/>
</dbReference>
<evidence type="ECO:0000256" key="4">
    <source>
        <dbReference type="ARBA" id="ARBA00022475"/>
    </source>
</evidence>
<dbReference type="Gene3D" id="3.30.70.3040">
    <property type="match status" value="1"/>
</dbReference>
<evidence type="ECO:0000256" key="11">
    <source>
        <dbReference type="SAM" id="Phobius"/>
    </source>
</evidence>
<evidence type="ECO:0000256" key="9">
    <source>
        <dbReference type="ARBA" id="ARBA00023306"/>
    </source>
</evidence>
<dbReference type="PIRSF" id="PIRSF003097">
    <property type="entry name" value="FtsX"/>
    <property type="match status" value="1"/>
</dbReference>
<name>A0A3D9L5G4_MARFU</name>
<keyword evidence="7 11" id="KW-1133">Transmembrane helix</keyword>
<comment type="similarity">
    <text evidence="2 10">Belongs to the ABC-4 integral membrane protein family. FtsX subfamily.</text>
</comment>
<feature type="transmembrane region" description="Helical" evidence="11">
    <location>
        <begin position="168"/>
        <end position="195"/>
    </location>
</feature>
<dbReference type="GO" id="GO:0005886">
    <property type="term" value="C:plasma membrane"/>
    <property type="evidence" value="ECO:0007669"/>
    <property type="project" value="UniProtKB-SubCell"/>
</dbReference>
<dbReference type="PANTHER" id="PTHR47755:SF1">
    <property type="entry name" value="CELL DIVISION PROTEIN FTSX"/>
    <property type="match status" value="1"/>
</dbReference>
<feature type="domain" description="ABC3 transporter permease C-terminal" evidence="12">
    <location>
        <begin position="174"/>
        <end position="287"/>
    </location>
</feature>
<evidence type="ECO:0000256" key="6">
    <source>
        <dbReference type="ARBA" id="ARBA00022692"/>
    </source>
</evidence>
<feature type="transmembrane region" description="Helical" evidence="11">
    <location>
        <begin position="12"/>
        <end position="38"/>
    </location>
</feature>
<feature type="domain" description="FtsX extracellular" evidence="13">
    <location>
        <begin position="51"/>
        <end position="151"/>
    </location>
</feature>
<evidence type="ECO:0000256" key="2">
    <source>
        <dbReference type="ARBA" id="ARBA00007379"/>
    </source>
</evidence>
<keyword evidence="6 11" id="KW-0812">Transmembrane</keyword>
<evidence type="ECO:0000259" key="13">
    <source>
        <dbReference type="Pfam" id="PF18075"/>
    </source>
</evidence>
<keyword evidence="8 10" id="KW-0472">Membrane</keyword>
<protein>
    <recommendedName>
        <fullName evidence="3 10">Cell division protein FtsX</fullName>
    </recommendedName>
</protein>
<feature type="transmembrane region" description="Helical" evidence="11">
    <location>
        <begin position="260"/>
        <end position="281"/>
    </location>
</feature>
<dbReference type="Proteomes" id="UP000256779">
    <property type="component" value="Unassembled WGS sequence"/>
</dbReference>
<evidence type="ECO:0000313" key="14">
    <source>
        <dbReference type="EMBL" id="REE01275.1"/>
    </source>
</evidence>
<dbReference type="InterPro" id="IPR003838">
    <property type="entry name" value="ABC3_permease_C"/>
</dbReference>
<gene>
    <name evidence="14" type="ORF">C7460_104295</name>
</gene>
<dbReference type="AlphaFoldDB" id="A0A3D9L5G4"/>
<comment type="caution">
    <text evidence="14">The sequence shown here is derived from an EMBL/GenBank/DDBJ whole genome shotgun (WGS) entry which is preliminary data.</text>
</comment>
<comment type="subcellular location">
    <subcellularLocation>
        <location evidence="1">Cell membrane</location>
        <topology evidence="1">Multi-pass membrane protein</topology>
    </subcellularLocation>
</comment>
<keyword evidence="9 10" id="KW-0131">Cell cycle</keyword>
<accession>A0A3D9L5G4</accession>
<dbReference type="EMBL" id="QREG01000004">
    <property type="protein sequence ID" value="REE01275.1"/>
    <property type="molecule type" value="Genomic_DNA"/>
</dbReference>
<keyword evidence="4 10" id="KW-1003">Cell membrane</keyword>
<proteinExistence type="inferred from homology"/>
<reference evidence="14 15" key="1">
    <citation type="submission" date="2018-07" db="EMBL/GenBank/DDBJ databases">
        <title>Genomic Encyclopedia of Type Strains, Phase IV (KMG-IV): sequencing the most valuable type-strain genomes for metagenomic binning, comparative biology and taxonomic classification.</title>
        <authorList>
            <person name="Goeker M."/>
        </authorList>
    </citation>
    <scope>NUCLEOTIDE SEQUENCE [LARGE SCALE GENOMIC DNA]</scope>
    <source>
        <strain evidence="14 15">DSM 4134</strain>
    </source>
</reference>
<dbReference type="PANTHER" id="PTHR47755">
    <property type="entry name" value="CELL DIVISION PROTEIN FTSX"/>
    <property type="match status" value="1"/>
</dbReference>